<dbReference type="InterPro" id="IPR041679">
    <property type="entry name" value="DNA2/NAM7-like_C"/>
</dbReference>
<reference evidence="8 9" key="1">
    <citation type="submission" date="2017-06" db="EMBL/GenBank/DDBJ databases">
        <title>Comparative genomic analysis of Ambrosia Fusariam Clade fungi.</title>
        <authorList>
            <person name="Stajich J.E."/>
            <person name="Carrillo J."/>
            <person name="Kijimoto T."/>
            <person name="Eskalen A."/>
            <person name="O'Donnell K."/>
            <person name="Kasson M."/>
        </authorList>
    </citation>
    <scope>NUCLEOTIDE SEQUENCE [LARGE SCALE GENOMIC DNA]</scope>
    <source>
        <strain evidence="8 9">NRRL62579</strain>
    </source>
</reference>
<evidence type="ECO:0000256" key="6">
    <source>
        <dbReference type="PROSITE-ProRule" id="PRU00047"/>
    </source>
</evidence>
<dbReference type="SMART" id="SM00343">
    <property type="entry name" value="ZnF_C2HC"/>
    <property type="match status" value="4"/>
</dbReference>
<dbReference type="InterPro" id="IPR001878">
    <property type="entry name" value="Znf_CCHC"/>
</dbReference>
<dbReference type="GO" id="GO:0016787">
    <property type="term" value="F:hydrolase activity"/>
    <property type="evidence" value="ECO:0007669"/>
    <property type="project" value="UniProtKB-KW"/>
</dbReference>
<keyword evidence="6" id="KW-0862">Zinc</keyword>
<evidence type="ECO:0000256" key="3">
    <source>
        <dbReference type="ARBA" id="ARBA00022801"/>
    </source>
</evidence>
<keyword evidence="5" id="KW-0067">ATP-binding</keyword>
<keyword evidence="6" id="KW-0863">Zinc-finger</keyword>
<dbReference type="InterPro" id="IPR050534">
    <property type="entry name" value="Coronavir_polyprotein_1ab"/>
</dbReference>
<dbReference type="GO" id="GO:0008270">
    <property type="term" value="F:zinc ion binding"/>
    <property type="evidence" value="ECO:0007669"/>
    <property type="project" value="UniProtKB-KW"/>
</dbReference>
<dbReference type="AlphaFoldDB" id="A0A428TJP1"/>
<dbReference type="EMBL" id="NKCK01000077">
    <property type="protein sequence ID" value="RSM02253.1"/>
    <property type="molecule type" value="Genomic_DNA"/>
</dbReference>
<keyword evidence="4" id="KW-0347">Helicase</keyword>
<organism evidence="8 9">
    <name type="scientific">Fusarium oligoseptatum</name>
    <dbReference type="NCBI Taxonomy" id="2604345"/>
    <lineage>
        <taxon>Eukaryota</taxon>
        <taxon>Fungi</taxon>
        <taxon>Dikarya</taxon>
        <taxon>Ascomycota</taxon>
        <taxon>Pezizomycotina</taxon>
        <taxon>Sordariomycetes</taxon>
        <taxon>Hypocreomycetidae</taxon>
        <taxon>Hypocreales</taxon>
        <taxon>Nectriaceae</taxon>
        <taxon>Fusarium</taxon>
        <taxon>Fusarium solani species complex</taxon>
    </lineage>
</organism>
<accession>A0A428TJP1</accession>
<protein>
    <recommendedName>
        <fullName evidence="7">CCHC-type domain-containing protein</fullName>
    </recommendedName>
</protein>
<comment type="caution">
    <text evidence="8">The sequence shown here is derived from an EMBL/GenBank/DDBJ whole genome shotgun (WGS) entry which is preliminary data.</text>
</comment>
<feature type="domain" description="CCHC-type" evidence="7">
    <location>
        <begin position="1138"/>
        <end position="1152"/>
    </location>
</feature>
<evidence type="ECO:0000313" key="8">
    <source>
        <dbReference type="EMBL" id="RSM02253.1"/>
    </source>
</evidence>
<dbReference type="InterPro" id="IPR041677">
    <property type="entry name" value="DNA2/NAM7_AAA_11"/>
</dbReference>
<dbReference type="GO" id="GO:0003676">
    <property type="term" value="F:nucleic acid binding"/>
    <property type="evidence" value="ECO:0007669"/>
    <property type="project" value="InterPro"/>
</dbReference>
<evidence type="ECO:0000256" key="1">
    <source>
        <dbReference type="ARBA" id="ARBA00007913"/>
    </source>
</evidence>
<evidence type="ECO:0000259" key="7">
    <source>
        <dbReference type="PROSITE" id="PS50158"/>
    </source>
</evidence>
<dbReference type="GO" id="GO:0005524">
    <property type="term" value="F:ATP binding"/>
    <property type="evidence" value="ECO:0007669"/>
    <property type="project" value="UniProtKB-KW"/>
</dbReference>
<dbReference type="GO" id="GO:0043139">
    <property type="term" value="F:5'-3' DNA helicase activity"/>
    <property type="evidence" value="ECO:0007669"/>
    <property type="project" value="TreeGrafter"/>
</dbReference>
<evidence type="ECO:0000256" key="5">
    <source>
        <dbReference type="ARBA" id="ARBA00022840"/>
    </source>
</evidence>
<keyword evidence="3" id="KW-0378">Hydrolase</keyword>
<dbReference type="Gene3D" id="4.10.60.10">
    <property type="entry name" value="Zinc finger, CCHC-type"/>
    <property type="match status" value="1"/>
</dbReference>
<dbReference type="SUPFAM" id="SSF57756">
    <property type="entry name" value="Retrovirus zinc finger-like domains"/>
    <property type="match status" value="1"/>
</dbReference>
<proteinExistence type="inferred from homology"/>
<gene>
    <name evidence="8" type="ORF">CEP52_008075</name>
</gene>
<name>A0A428TJP1_9HYPO</name>
<dbReference type="Pfam" id="PF00098">
    <property type="entry name" value="zf-CCHC"/>
    <property type="match status" value="1"/>
</dbReference>
<dbReference type="SUPFAM" id="SSF52540">
    <property type="entry name" value="P-loop containing nucleoside triphosphate hydrolases"/>
    <property type="match status" value="1"/>
</dbReference>
<keyword evidence="2" id="KW-0547">Nucleotide-binding</keyword>
<evidence type="ECO:0000313" key="9">
    <source>
        <dbReference type="Proteomes" id="UP000287144"/>
    </source>
</evidence>
<dbReference type="Pfam" id="PF13087">
    <property type="entry name" value="AAA_12"/>
    <property type="match status" value="1"/>
</dbReference>
<sequence length="1201" mass="134451">MSDAEDNADEHHDVVQTLFDRTGGNELHWTKALYGLLKVNDVPISTPMRKSMKLLTRPWKESLDVSFEFFGSPDDFGSTHLKLSARGFDGFGDEQVGSIAIWSKHLTEIEAAPDTVIRVTIKCTAAQLAIHPGSFSKLLVMGQDGLRMHTQLKSLREAMDIDSEQRIELYFPSRVLEDINATSSIIRRRAELDARLNPLARFFTHAPDVKTLTIGQLPAPGEDGFPDTEVAARVLQFATDYQYLLYHVAGAYYDEHLQWQSIAALKSETISAFFISLPHMTHDQSFLCLIDPAGHEVSLPQTGESCKMFISNVEKPISQDELRGHGHSLANIITQCLTERDPLGYVNKEADYFFCRQMSQDELNEVLPNSTESNQPDTDEWIGRVVAWALEHDDLFVKAYEFSKAEPSDDDPRWFSAYRIDLPSTHIDPKYHTYLVKRPIDKNGNIDDNGLLPILPISPPVFRAPAENENVEVYFTLALQPENAQEIQLKRLESQKTLKAEVLAANSLKHPRSAYPREPSSRSVDAYNYLLQFKGGNPVDLLTAIPALGNIVGGSGPKFLAERFNNMSKPMKDAFSEMSRLPAGPAIAQAEPLKVLYLLNNNVAVESFTSRLMDTYSDMGIQKAPSVMRLYPMVSEVKAGLKKATSGENQETTEFNRRGAQVGLALADSAGLDSQFLAAYAMTSIALSVDTAMIASRNAKRRNVDSSLHSLAVQFLKQHPQNYPDLEQSVQKVVAGDPLDDNERQYMKESLKDVYADFLREFNGTVVTTPVAASNLKFRDSFRPEIVIVDEAATMREITTLIPIAFFDPKAWIITGDVAQKPPYMTLEHHIGAGKITLNPFAKQLTLSLLSRAVESGASRSALLINQRAFGEASDAANALFYNWSMAPPRARENWPKALDDILAHVRKNIHNELPNSACATVVEFPGSRVKTINNSRTNPVHLDWVMSQANAIVRSKLTGLGKNDGKPANMLIMSLYKAQCIQYQRSLKLKCENGDLPCNAWERIKVKTLDNAQGDEADIVFVDYTAVDHPGFTSEPFRGTLATTRARGFTVLLLNRGLFVGWETRDTTIKRANQIFRLYDHFASQQLAIRVPCCLYCQKLDHTTEKCKANVTTDEVCERSTCKEKGHNAKTCPGRICRNCAETGHSANECPHDLFCSRCGRQGHFFFKCESATRPNGKWQMDVGWLKWRMVENGRWMWDG</sequence>
<dbReference type="PANTHER" id="PTHR43788:SF8">
    <property type="entry name" value="DNA-BINDING PROTEIN SMUBP-2"/>
    <property type="match status" value="1"/>
</dbReference>
<comment type="similarity">
    <text evidence="1">Belongs to the DNA2/NAM7 helicase family.</text>
</comment>
<dbReference type="Gene3D" id="3.40.50.300">
    <property type="entry name" value="P-loop containing nucleotide triphosphate hydrolases"/>
    <property type="match status" value="2"/>
</dbReference>
<dbReference type="InterPro" id="IPR027417">
    <property type="entry name" value="P-loop_NTPase"/>
</dbReference>
<evidence type="ECO:0000256" key="4">
    <source>
        <dbReference type="ARBA" id="ARBA00022806"/>
    </source>
</evidence>
<dbReference type="PANTHER" id="PTHR43788">
    <property type="entry name" value="DNA2/NAM7 HELICASE FAMILY MEMBER"/>
    <property type="match status" value="1"/>
</dbReference>
<evidence type="ECO:0000256" key="2">
    <source>
        <dbReference type="ARBA" id="ARBA00022741"/>
    </source>
</evidence>
<dbReference type="InterPro" id="IPR036875">
    <property type="entry name" value="Znf_CCHC_sf"/>
</dbReference>
<keyword evidence="9" id="KW-1185">Reference proteome</keyword>
<dbReference type="Proteomes" id="UP000287144">
    <property type="component" value="Unassembled WGS sequence"/>
</dbReference>
<dbReference type="Pfam" id="PF13086">
    <property type="entry name" value="AAA_11"/>
    <property type="match status" value="1"/>
</dbReference>
<keyword evidence="6" id="KW-0479">Metal-binding</keyword>
<dbReference type="STRING" id="1325735.A0A428TJP1"/>
<dbReference type="PROSITE" id="PS50158">
    <property type="entry name" value="ZF_CCHC"/>
    <property type="match status" value="1"/>
</dbReference>